<accession>A0A7K0CY60</accession>
<evidence type="ECO:0000256" key="2">
    <source>
        <dbReference type="ARBA" id="ARBA00022695"/>
    </source>
</evidence>
<dbReference type="SUPFAM" id="SSF53448">
    <property type="entry name" value="Nucleotide-diphospho-sugar transferases"/>
    <property type="match status" value="1"/>
</dbReference>
<name>A0A7K0CY60_9NOCA</name>
<comment type="caution">
    <text evidence="6">The sequence shown here is derived from an EMBL/GenBank/DDBJ whole genome shotgun (WGS) entry which is preliminary data.</text>
</comment>
<evidence type="ECO:0000313" key="7">
    <source>
        <dbReference type="Proteomes" id="UP000438448"/>
    </source>
</evidence>
<organism evidence="6 7">
    <name type="scientific">Nocardia macrotermitis</name>
    <dbReference type="NCBI Taxonomy" id="2585198"/>
    <lineage>
        <taxon>Bacteria</taxon>
        <taxon>Bacillati</taxon>
        <taxon>Actinomycetota</taxon>
        <taxon>Actinomycetes</taxon>
        <taxon>Mycobacteriales</taxon>
        <taxon>Nocardiaceae</taxon>
        <taxon>Nocardia</taxon>
    </lineage>
</organism>
<dbReference type="Pfam" id="PF01983">
    <property type="entry name" value="CofC"/>
    <property type="match status" value="1"/>
</dbReference>
<reference evidence="6 7" key="1">
    <citation type="submission" date="2019-10" db="EMBL/GenBank/DDBJ databases">
        <title>Nocardia macrotermitis sp. nov. and Nocardia aurantia sp. nov., isolated from the gut of fungus growing-termite Macrotermes natalensis.</title>
        <authorList>
            <person name="Benndorf R."/>
            <person name="Schwitalla J."/>
            <person name="Martin K."/>
            <person name="De Beer W."/>
            <person name="Kaster A.-K."/>
            <person name="Vollmers J."/>
            <person name="Poulsen M."/>
            <person name="Beemelmanns C."/>
        </authorList>
    </citation>
    <scope>NUCLEOTIDE SEQUENCE [LARGE SCALE GENOMIC DNA]</scope>
    <source>
        <strain evidence="6 7">RB20</strain>
    </source>
</reference>
<dbReference type="UniPathway" id="UPA00071"/>
<dbReference type="HAMAP" id="MF_02114">
    <property type="entry name" value="CofC"/>
    <property type="match status" value="1"/>
</dbReference>
<keyword evidence="7" id="KW-1185">Reference proteome</keyword>
<feature type="binding site" evidence="5">
    <location>
        <position position="163"/>
    </location>
    <ligand>
        <name>phosphoenolpyruvate</name>
        <dbReference type="ChEBI" id="CHEBI:58702"/>
    </ligand>
</feature>
<dbReference type="GO" id="GO:0005525">
    <property type="term" value="F:GTP binding"/>
    <property type="evidence" value="ECO:0007669"/>
    <property type="project" value="UniProtKB-KW"/>
</dbReference>
<proteinExistence type="inferred from homology"/>
<dbReference type="GO" id="GO:0052645">
    <property type="term" value="P:F420-0 metabolic process"/>
    <property type="evidence" value="ECO:0007669"/>
    <property type="project" value="UniProtKB-UniRule"/>
</dbReference>
<dbReference type="Gene3D" id="3.90.550.10">
    <property type="entry name" value="Spore Coat Polysaccharide Biosynthesis Protein SpsA, Chain A"/>
    <property type="match status" value="1"/>
</dbReference>
<dbReference type="PANTHER" id="PTHR40392">
    <property type="entry name" value="2-PHOSPHO-L-LACTATE GUANYLYLTRANSFERASE"/>
    <property type="match status" value="1"/>
</dbReference>
<evidence type="ECO:0000256" key="3">
    <source>
        <dbReference type="ARBA" id="ARBA00022741"/>
    </source>
</evidence>
<dbReference type="NCBIfam" id="TIGR03552">
    <property type="entry name" value="F420_cofC"/>
    <property type="match status" value="1"/>
</dbReference>
<evidence type="ECO:0000256" key="1">
    <source>
        <dbReference type="ARBA" id="ARBA00022679"/>
    </source>
</evidence>
<evidence type="ECO:0000256" key="5">
    <source>
        <dbReference type="HAMAP-Rule" id="MF_02114"/>
    </source>
</evidence>
<comment type="similarity">
    <text evidence="5">Belongs to the CofC family.</text>
</comment>
<feature type="binding site" evidence="5">
    <location>
        <position position="143"/>
    </location>
    <ligand>
        <name>phosphoenolpyruvate</name>
        <dbReference type="ChEBI" id="CHEBI:58702"/>
    </ligand>
</feature>
<evidence type="ECO:0000313" key="6">
    <source>
        <dbReference type="EMBL" id="MQY18439.1"/>
    </source>
</evidence>
<dbReference type="PANTHER" id="PTHR40392:SF1">
    <property type="entry name" value="2-PHOSPHO-L-LACTATE GUANYLYLTRANSFERASE"/>
    <property type="match status" value="1"/>
</dbReference>
<feature type="binding site" evidence="5">
    <location>
        <position position="160"/>
    </location>
    <ligand>
        <name>phosphoenolpyruvate</name>
        <dbReference type="ChEBI" id="CHEBI:58702"/>
    </ligand>
</feature>
<protein>
    <recommendedName>
        <fullName evidence="5">Phosphoenolpyruvate guanylyltransferase</fullName>
        <shortName evidence="5">PEP guanylyltransferase</shortName>
        <ecNumber evidence="5">2.7.7.105</ecNumber>
    </recommendedName>
</protein>
<comment type="function">
    <text evidence="5">Guanylyltransferase that catalyzes the activation of phosphoenolpyruvate (PEP) as enolpyruvoyl-2-diphospho-5'-guanosine, via the condensation of PEP with GTP. It is involved in the biosynthesis of coenzyme F420, a hydride carrier cofactor.</text>
</comment>
<comment type="catalytic activity">
    <reaction evidence="5">
        <text>phosphoenolpyruvate + GTP + H(+) = enolpyruvoyl-2-diphospho-5'-guanosine + diphosphate</text>
        <dbReference type="Rhea" id="RHEA:30519"/>
        <dbReference type="ChEBI" id="CHEBI:15378"/>
        <dbReference type="ChEBI" id="CHEBI:33019"/>
        <dbReference type="ChEBI" id="CHEBI:37565"/>
        <dbReference type="ChEBI" id="CHEBI:58702"/>
        <dbReference type="ChEBI" id="CHEBI:143701"/>
        <dbReference type="EC" id="2.7.7.105"/>
    </reaction>
</comment>
<dbReference type="OrthoDB" id="9151145at2"/>
<keyword evidence="3 5" id="KW-0547">Nucleotide-binding</keyword>
<keyword evidence="2 5" id="KW-0548">Nucleotidyltransferase</keyword>
<dbReference type="RefSeq" id="WP_153408929.1">
    <property type="nucleotide sequence ID" value="NZ_WEGK01000003.1"/>
</dbReference>
<dbReference type="InterPro" id="IPR029044">
    <property type="entry name" value="Nucleotide-diphossugar_trans"/>
</dbReference>
<dbReference type="EC" id="2.7.7.105" evidence="5"/>
<comment type="pathway">
    <text evidence="5">Cofactor biosynthesis; coenzyme F420 biosynthesis.</text>
</comment>
<gene>
    <name evidence="6" type="primary">cofC_1</name>
    <name evidence="5" type="synonym">fbiD</name>
    <name evidence="6" type="ORF">NRB20_15180</name>
</gene>
<dbReference type="AlphaFoldDB" id="A0A7K0CY60"/>
<evidence type="ECO:0000256" key="4">
    <source>
        <dbReference type="ARBA" id="ARBA00023134"/>
    </source>
</evidence>
<sequence>MRPDAVHAVIAVKNLERAKSRLAEILAPADRSRLVLAMLSDTVHAALAAGIGSVTVVTPDADVAAAVHALGAATHPDPGAATDPLNAALAAAATAVRERHGAVELLALQADLPALRPAELTDMLAAAPTTGRALIADHTGEGTAALLVCDPHTPLTPLFGPNSARRHADSGAKDLDGDWPGLRLDVDTPADLRAAADVGLGPATTALLRDIGWPQPVHTDLIRRCDAGHMCAR</sequence>
<dbReference type="Proteomes" id="UP000438448">
    <property type="component" value="Unassembled WGS sequence"/>
</dbReference>
<dbReference type="GO" id="GO:0043814">
    <property type="term" value="F:phospholactate guanylyltransferase activity"/>
    <property type="evidence" value="ECO:0007669"/>
    <property type="project" value="InterPro"/>
</dbReference>
<dbReference type="EMBL" id="WEGK01000003">
    <property type="protein sequence ID" value="MQY18439.1"/>
    <property type="molecule type" value="Genomic_DNA"/>
</dbReference>
<dbReference type="InterPro" id="IPR002835">
    <property type="entry name" value="CofC"/>
</dbReference>
<keyword evidence="4 5" id="KW-0342">GTP-binding</keyword>
<keyword evidence="1 5" id="KW-0808">Transferase</keyword>